<keyword evidence="1" id="KW-0175">Coiled coil</keyword>
<reference evidence="3" key="1">
    <citation type="submission" date="2021-10" db="EMBL/GenBank/DDBJ databases">
        <title>Tropical sea cucumber genome reveals ecological adaptation and Cuvierian tubules defense mechanism.</title>
        <authorList>
            <person name="Chen T."/>
        </authorList>
    </citation>
    <scope>NUCLEOTIDE SEQUENCE</scope>
    <source>
        <strain evidence="3">Nanhai2018</strain>
        <tissue evidence="3">Muscle</tissue>
    </source>
</reference>
<feature type="region of interest" description="Disordered" evidence="2">
    <location>
        <begin position="1"/>
        <end position="63"/>
    </location>
</feature>
<feature type="coiled-coil region" evidence="1">
    <location>
        <begin position="206"/>
        <end position="247"/>
    </location>
</feature>
<dbReference type="PANTHER" id="PTHR18863:SF6">
    <property type="entry name" value="COILED-COIL DOMAIN-CONTAINING PROTEIN 170"/>
    <property type="match status" value="1"/>
</dbReference>
<feature type="compositionally biased region" description="Basic residues" evidence="2">
    <location>
        <begin position="808"/>
        <end position="818"/>
    </location>
</feature>
<dbReference type="AlphaFoldDB" id="A0A9Q1CJX4"/>
<dbReference type="OrthoDB" id="5832575at2759"/>
<feature type="coiled-coil region" evidence="1">
    <location>
        <begin position="70"/>
        <end position="97"/>
    </location>
</feature>
<dbReference type="InterPro" id="IPR039139">
    <property type="entry name" value="CCDC170-like"/>
</dbReference>
<comment type="caution">
    <text evidence="3">The sequence shown here is derived from an EMBL/GenBank/DDBJ whole genome shotgun (WGS) entry which is preliminary data.</text>
</comment>
<evidence type="ECO:0000256" key="1">
    <source>
        <dbReference type="SAM" id="Coils"/>
    </source>
</evidence>
<protein>
    <recommendedName>
        <fullName evidence="5">Coiled-coil domain-containing protein 170-like</fullName>
    </recommendedName>
</protein>
<proteinExistence type="predicted"/>
<accession>A0A9Q1CJX4</accession>
<feature type="region of interest" description="Disordered" evidence="2">
    <location>
        <begin position="799"/>
        <end position="818"/>
    </location>
</feature>
<feature type="coiled-coil region" evidence="1">
    <location>
        <begin position="597"/>
        <end position="722"/>
    </location>
</feature>
<feature type="coiled-coil region" evidence="1">
    <location>
        <begin position="392"/>
        <end position="476"/>
    </location>
</feature>
<dbReference type="EMBL" id="JAIZAY010000003">
    <property type="protein sequence ID" value="KAJ8045829.1"/>
    <property type="molecule type" value="Genomic_DNA"/>
</dbReference>
<dbReference type="PANTHER" id="PTHR18863">
    <property type="entry name" value="TSEC-2-RELATED"/>
    <property type="match status" value="1"/>
</dbReference>
<feature type="coiled-coil region" evidence="1">
    <location>
        <begin position="273"/>
        <end position="363"/>
    </location>
</feature>
<evidence type="ECO:0008006" key="5">
    <source>
        <dbReference type="Google" id="ProtNLM"/>
    </source>
</evidence>
<name>A0A9Q1CJX4_HOLLE</name>
<feature type="coiled-coil region" evidence="1">
    <location>
        <begin position="137"/>
        <end position="178"/>
    </location>
</feature>
<evidence type="ECO:0000313" key="4">
    <source>
        <dbReference type="Proteomes" id="UP001152320"/>
    </source>
</evidence>
<dbReference type="Proteomes" id="UP001152320">
    <property type="component" value="Chromosome 3"/>
</dbReference>
<sequence length="818" mass="94357">MSYFSRAKQDGSFPRLSGSQRPLDRNLTSLEDEIERLVNNRSAPPAPGSSSSPYGAGYGKSGSIHSKKMMQDLHDQVKMYQRELEKKDRLIQDLSKSDTIERRQVTFGSPLYTRDISSSQDFYRSTKSAGDGGRSDFAIMQLRYEQLENELKDTKNKLLSCEVQLREAESDNSKFKEENIRQNALILTLKERIEEKETVTRGEHALTALQMDSRQQQERILELESRIRDLTNDREESEQKTQAWQRKFGEITLLIQKTMSLDEDDPETLVEKVKDMLQENLTLKGKLATLEESLSSTELESKASRETIQRLVNEIDREQKTYMSNATQVERLKLEKNEAEREKERMEDEIKMLRDRLDSSENLWASKKHEMDSHYSKVSSLNQEIKTAQFDAQVAKSELKGLKEALANILGETDWTVEPHGDIIREKVKQLKIDNQEQEGHIDGLKSQIKHLTEQLENQSALHQSALQRAKNLEMQAIDFKSKAKVLEDGLSSSDALRDAMKLEKQKYMAFLQKMANIMGMDEICHDMGFDMNGDTLLARAEQLMKREGDTVIDKTTHVYTLQRKMKTLKQQLESKDLHLDLMRKKIASMEENLAGRSNLQREKEDYEWSYKKLSKDNDRLRGELGDAKKIITEMKTGMLNVSSLKLSSYAQKNEIEELLKRIEQLEKTKEKQARKLAGMKQELEFTEEEANQSFHKAEQSVKALTSELQTTKDLLAELQHREQQLRDFRQVIARMLGLDVSVLAIPDYEIISKLEKLIQAHHSNTITTLGLEHSLGNMERGFRQGYQEASSLLGSMPKARIRTPSPTRKRIHQPQVY</sequence>
<organism evidence="3 4">
    <name type="scientific">Holothuria leucospilota</name>
    <name type="common">Black long sea cucumber</name>
    <name type="synonym">Mertensiothuria leucospilota</name>
    <dbReference type="NCBI Taxonomy" id="206669"/>
    <lineage>
        <taxon>Eukaryota</taxon>
        <taxon>Metazoa</taxon>
        <taxon>Echinodermata</taxon>
        <taxon>Eleutherozoa</taxon>
        <taxon>Echinozoa</taxon>
        <taxon>Holothuroidea</taxon>
        <taxon>Aspidochirotacea</taxon>
        <taxon>Aspidochirotida</taxon>
        <taxon>Holothuriidae</taxon>
        <taxon>Holothuria</taxon>
    </lineage>
</organism>
<gene>
    <name evidence="3" type="ORF">HOLleu_08927</name>
</gene>
<keyword evidence="4" id="KW-1185">Reference proteome</keyword>
<evidence type="ECO:0000313" key="3">
    <source>
        <dbReference type="EMBL" id="KAJ8045829.1"/>
    </source>
</evidence>
<evidence type="ECO:0000256" key="2">
    <source>
        <dbReference type="SAM" id="MobiDB-lite"/>
    </source>
</evidence>